<keyword evidence="5" id="KW-1185">Reference proteome</keyword>
<dbReference type="InterPro" id="IPR016181">
    <property type="entry name" value="Acyl_CoA_acyltransferase"/>
</dbReference>
<dbReference type="Pfam" id="PF00583">
    <property type="entry name" value="Acetyltransf_1"/>
    <property type="match status" value="1"/>
</dbReference>
<dbReference type="InterPro" id="IPR050832">
    <property type="entry name" value="Bact_Acetyltransf"/>
</dbReference>
<gene>
    <name evidence="4" type="ORF">SAMN06295912_11830</name>
</gene>
<keyword evidence="4" id="KW-0689">Ribosomal protein</keyword>
<dbReference type="OrthoDB" id="7205533at2"/>
<dbReference type="GO" id="GO:0005840">
    <property type="term" value="C:ribosome"/>
    <property type="evidence" value="ECO:0007669"/>
    <property type="project" value="UniProtKB-KW"/>
</dbReference>
<dbReference type="PROSITE" id="PS51186">
    <property type="entry name" value="GNAT"/>
    <property type="match status" value="1"/>
</dbReference>
<keyword evidence="4" id="KW-0687">Ribonucleoprotein</keyword>
<reference evidence="5" key="1">
    <citation type="submission" date="2017-06" db="EMBL/GenBank/DDBJ databases">
        <authorList>
            <person name="Varghese N."/>
            <person name="Submissions S."/>
        </authorList>
    </citation>
    <scope>NUCLEOTIDE SEQUENCE [LARGE SCALE GENOMIC DNA]</scope>
    <source>
        <strain evidence="5">LNB2</strain>
    </source>
</reference>
<feature type="domain" description="N-acetyltransferase" evidence="3">
    <location>
        <begin position="22"/>
        <end position="171"/>
    </location>
</feature>
<evidence type="ECO:0000313" key="4">
    <source>
        <dbReference type="EMBL" id="SNS82778.1"/>
    </source>
</evidence>
<dbReference type="AlphaFoldDB" id="A0A239HNV3"/>
<evidence type="ECO:0000259" key="3">
    <source>
        <dbReference type="PROSITE" id="PS51186"/>
    </source>
</evidence>
<dbReference type="PANTHER" id="PTHR43877">
    <property type="entry name" value="AMINOALKYLPHOSPHONATE N-ACETYLTRANSFERASE-RELATED-RELATED"/>
    <property type="match status" value="1"/>
</dbReference>
<dbReference type="Proteomes" id="UP000198281">
    <property type="component" value="Unassembled WGS sequence"/>
</dbReference>
<keyword evidence="1" id="KW-0808">Transferase</keyword>
<dbReference type="RefSeq" id="WP_089220380.1">
    <property type="nucleotide sequence ID" value="NZ_FZOS01000018.1"/>
</dbReference>
<dbReference type="Gene3D" id="3.40.630.30">
    <property type="match status" value="1"/>
</dbReference>
<dbReference type="CDD" id="cd04301">
    <property type="entry name" value="NAT_SF"/>
    <property type="match status" value="1"/>
</dbReference>
<dbReference type="GO" id="GO:0016747">
    <property type="term" value="F:acyltransferase activity, transferring groups other than amino-acyl groups"/>
    <property type="evidence" value="ECO:0007669"/>
    <property type="project" value="InterPro"/>
</dbReference>
<proteinExistence type="predicted"/>
<evidence type="ECO:0000256" key="1">
    <source>
        <dbReference type="ARBA" id="ARBA00022679"/>
    </source>
</evidence>
<dbReference type="InterPro" id="IPR000182">
    <property type="entry name" value="GNAT_dom"/>
</dbReference>
<accession>A0A239HNV3</accession>
<dbReference type="PANTHER" id="PTHR43877:SF1">
    <property type="entry name" value="ACETYLTRANSFERASE"/>
    <property type="match status" value="1"/>
</dbReference>
<dbReference type="EMBL" id="FZOS01000018">
    <property type="protein sequence ID" value="SNS82778.1"/>
    <property type="molecule type" value="Genomic_DNA"/>
</dbReference>
<sequence length="173" mass="18371">MDWQIRPAGQDDIGRLALVGAATFLESFAGILDGAAIVEHCARQHDAGVYARYLQAGASAWLAEAAEGGAPIGYALVTAPDLPGAEPGDLELKRIYTLSRCHGGGLGAALMRHAVDRAAAQGASRLLLGVYGQNARAIAFYRKQGFEQIGERRFRVGHRDYDDVVLARPLGVA</sequence>
<keyword evidence="2" id="KW-0012">Acyltransferase</keyword>
<evidence type="ECO:0000256" key="2">
    <source>
        <dbReference type="ARBA" id="ARBA00023315"/>
    </source>
</evidence>
<evidence type="ECO:0000313" key="5">
    <source>
        <dbReference type="Proteomes" id="UP000198281"/>
    </source>
</evidence>
<dbReference type="SUPFAM" id="SSF55729">
    <property type="entry name" value="Acyl-CoA N-acyltransferases (Nat)"/>
    <property type="match status" value="1"/>
</dbReference>
<organism evidence="4 5">
    <name type="scientific">Edaphosphingomonas laterariae</name>
    <dbReference type="NCBI Taxonomy" id="861865"/>
    <lineage>
        <taxon>Bacteria</taxon>
        <taxon>Pseudomonadati</taxon>
        <taxon>Pseudomonadota</taxon>
        <taxon>Alphaproteobacteria</taxon>
        <taxon>Sphingomonadales</taxon>
        <taxon>Rhizorhabdaceae</taxon>
        <taxon>Edaphosphingomonas</taxon>
    </lineage>
</organism>
<protein>
    <submittedName>
        <fullName evidence="4">Ribosomal protein S18 acetylase RimI</fullName>
    </submittedName>
</protein>
<name>A0A239HNV3_9SPHN</name>